<keyword evidence="1 2" id="KW-0732">Signal</keyword>
<name>A0ABV9MFE6_9BACL</name>
<keyword evidence="4" id="KW-1185">Reference proteome</keyword>
<keyword evidence="3" id="KW-0449">Lipoprotein</keyword>
<dbReference type="RefSeq" id="WP_377279891.1">
    <property type="nucleotide sequence ID" value="NZ_JBHSGL010000015.1"/>
</dbReference>
<reference evidence="4" key="1">
    <citation type="journal article" date="2019" name="Int. J. Syst. Evol. Microbiol.">
        <title>The Global Catalogue of Microorganisms (GCM) 10K type strain sequencing project: providing services to taxonomists for standard genome sequencing and annotation.</title>
        <authorList>
            <consortium name="The Broad Institute Genomics Platform"/>
            <consortium name="The Broad Institute Genome Sequencing Center for Infectious Disease"/>
            <person name="Wu L."/>
            <person name="Ma J."/>
        </authorList>
    </citation>
    <scope>NUCLEOTIDE SEQUENCE [LARGE SCALE GENOMIC DNA]</scope>
    <source>
        <strain evidence="4">CGMCC 1.12151</strain>
    </source>
</reference>
<evidence type="ECO:0000256" key="1">
    <source>
        <dbReference type="ARBA" id="ARBA00022729"/>
    </source>
</evidence>
<evidence type="ECO:0000313" key="4">
    <source>
        <dbReference type="Proteomes" id="UP001595932"/>
    </source>
</evidence>
<dbReference type="PROSITE" id="PS51257">
    <property type="entry name" value="PROKAR_LIPOPROTEIN"/>
    <property type="match status" value="1"/>
</dbReference>
<dbReference type="Proteomes" id="UP001595932">
    <property type="component" value="Unassembled WGS sequence"/>
</dbReference>
<feature type="signal peptide" evidence="2">
    <location>
        <begin position="1"/>
        <end position="20"/>
    </location>
</feature>
<comment type="caution">
    <text evidence="3">The sequence shown here is derived from an EMBL/GenBank/DDBJ whole genome shotgun (WGS) entry which is preliminary data.</text>
</comment>
<gene>
    <name evidence="3" type="ORF">ACFO5U_15045</name>
</gene>
<organism evidence="3 4">
    <name type="scientific">Planococcus dechangensis</name>
    <dbReference type="NCBI Taxonomy" id="1176255"/>
    <lineage>
        <taxon>Bacteria</taxon>
        <taxon>Bacillati</taxon>
        <taxon>Bacillota</taxon>
        <taxon>Bacilli</taxon>
        <taxon>Bacillales</taxon>
        <taxon>Caryophanaceae</taxon>
        <taxon>Planococcus</taxon>
    </lineage>
</organism>
<dbReference type="InterPro" id="IPR012640">
    <property type="entry name" value="Membr_lipoprot_lipid_attach_CS"/>
</dbReference>
<feature type="chain" id="PRO_5046752820" evidence="2">
    <location>
        <begin position="21"/>
        <end position="96"/>
    </location>
</feature>
<protein>
    <submittedName>
        <fullName evidence="3">Lipoprotein</fullName>
    </submittedName>
</protein>
<dbReference type="Pfam" id="PF08139">
    <property type="entry name" value="LPAM_1"/>
    <property type="match status" value="1"/>
</dbReference>
<sequence length="96" mass="10903">MKRSILFALLFLILLTGCNQQPQITEQQAINIIEQLHTNSFGNAEVLSIDYNWGRYEVEWENADDCQWGIDHVDGEDGSVTMKQASIANRSTLVFV</sequence>
<dbReference type="EMBL" id="JBHSGL010000015">
    <property type="protein sequence ID" value="MFC4714164.1"/>
    <property type="molecule type" value="Genomic_DNA"/>
</dbReference>
<evidence type="ECO:0000256" key="2">
    <source>
        <dbReference type="SAM" id="SignalP"/>
    </source>
</evidence>
<accession>A0ABV9MFE6</accession>
<evidence type="ECO:0000313" key="3">
    <source>
        <dbReference type="EMBL" id="MFC4714164.1"/>
    </source>
</evidence>
<proteinExistence type="predicted"/>